<protein>
    <submittedName>
        <fullName evidence="2">Uncharacterized protein</fullName>
    </submittedName>
</protein>
<feature type="compositionally biased region" description="Low complexity" evidence="1">
    <location>
        <begin position="221"/>
        <end position="232"/>
    </location>
</feature>
<organism evidence="2 3">
    <name type="scientific">Porphyra umbilicalis</name>
    <name type="common">Purple laver</name>
    <name type="synonym">Red alga</name>
    <dbReference type="NCBI Taxonomy" id="2786"/>
    <lineage>
        <taxon>Eukaryota</taxon>
        <taxon>Rhodophyta</taxon>
        <taxon>Bangiophyceae</taxon>
        <taxon>Bangiales</taxon>
        <taxon>Bangiaceae</taxon>
        <taxon>Porphyra</taxon>
    </lineage>
</organism>
<name>A0A1X6NYU6_PORUM</name>
<evidence type="ECO:0000313" key="2">
    <source>
        <dbReference type="EMBL" id="OSX73715.1"/>
    </source>
</evidence>
<reference evidence="2 3" key="1">
    <citation type="submission" date="2017-03" db="EMBL/GenBank/DDBJ databases">
        <title>WGS assembly of Porphyra umbilicalis.</title>
        <authorList>
            <person name="Brawley S.H."/>
            <person name="Blouin N.A."/>
            <person name="Ficko-Blean E."/>
            <person name="Wheeler G.L."/>
            <person name="Lohr M."/>
            <person name="Goodson H.V."/>
            <person name="Jenkins J.W."/>
            <person name="Blaby-Haas C.E."/>
            <person name="Helliwell K.E."/>
            <person name="Chan C."/>
            <person name="Marriage T."/>
            <person name="Bhattacharya D."/>
            <person name="Klein A.S."/>
            <person name="Badis Y."/>
            <person name="Brodie J."/>
            <person name="Cao Y."/>
            <person name="Collen J."/>
            <person name="Dittami S.M."/>
            <person name="Gachon C.M."/>
            <person name="Green B.R."/>
            <person name="Karpowicz S."/>
            <person name="Kim J.W."/>
            <person name="Kudahl U."/>
            <person name="Lin S."/>
            <person name="Michel G."/>
            <person name="Mittag M."/>
            <person name="Olson B.J."/>
            <person name="Pangilinan J."/>
            <person name="Peng Y."/>
            <person name="Qiu H."/>
            <person name="Shu S."/>
            <person name="Singer J.T."/>
            <person name="Smith A.G."/>
            <person name="Sprecher B.N."/>
            <person name="Wagner V."/>
            <person name="Wang W."/>
            <person name="Wang Z.-Y."/>
            <person name="Yan J."/>
            <person name="Yarish C."/>
            <person name="Zoeuner-Riek S."/>
            <person name="Zhuang Y."/>
            <person name="Zou Y."/>
            <person name="Lindquist E.A."/>
            <person name="Grimwood J."/>
            <person name="Barry K."/>
            <person name="Rokhsar D.S."/>
            <person name="Schmutz J."/>
            <person name="Stiller J.W."/>
            <person name="Grossman A.R."/>
            <person name="Prochnik S.E."/>
        </authorList>
    </citation>
    <scope>NUCLEOTIDE SEQUENCE [LARGE SCALE GENOMIC DNA]</scope>
    <source>
        <strain evidence="2">4086291</strain>
    </source>
</reference>
<sequence length="633" mass="64350">MGWESSHTWVAVGVYGCAGSGWRLPSARWLARKAYGATLTLQKACTQACRHTRAACSHRLPLPDDRGLGTTPPLPPRPPARVGPADSRRRATPGGGASPHSSADGTPWPPAPDPRARPTTSRGGGGGGGAGAPPPPPQSDDGDAGGDAGGGECTRAPLSTSRRSPPLEREDVDGGEAAVWPCLTCGGDPVAGEPPPDVDARERGRAVRGGRSAVRADRRAASSAWERVAAVRASRDCASRRAVRAAARSADSVSRCAHGGGGAEAPSSTRPRHGREQSAIADDKRQGRRCEWPTHPEVQRQNAHRRTAHTRSTAGRQPQGTPPRPPTGAGTALPSARTAHAHALPTSPPPRPTTSLPRPTSAHTPPRTSRRASASSRAARVAASAARRATAEAASAASAAASRSEAAASRRCAAPRVPSASVTIAAAAAAAARAATAVAAAAVAASRAPAASSAATAATVAARAAAQARRRSASPGSGGGADSDLRAHARVTDGVGRERHGAAGLRARHCVSPSFVIVRPTADGWIAVYGASAATVEGRHGHPCRGSSWPPPGAASSSWLLTGYGRGRRKSGGGPAWQRCRLSLPRRCGAGLSRRWVWGRVDRLGGGGACRCSVGVAWDGRDAAHGRKGGPTG</sequence>
<feature type="region of interest" description="Disordered" evidence="1">
    <location>
        <begin position="59"/>
        <end position="398"/>
    </location>
</feature>
<evidence type="ECO:0000313" key="3">
    <source>
        <dbReference type="Proteomes" id="UP000218209"/>
    </source>
</evidence>
<feature type="compositionally biased region" description="Gly residues" evidence="1">
    <location>
        <begin position="122"/>
        <end position="131"/>
    </location>
</feature>
<keyword evidence="3" id="KW-1185">Reference proteome</keyword>
<proteinExistence type="predicted"/>
<feature type="compositionally biased region" description="Pro residues" evidence="1">
    <location>
        <begin position="72"/>
        <end position="81"/>
    </location>
</feature>
<dbReference type="Proteomes" id="UP000218209">
    <property type="component" value="Unassembled WGS sequence"/>
</dbReference>
<accession>A0A1X6NYU6</accession>
<dbReference type="EMBL" id="KV918982">
    <property type="protein sequence ID" value="OSX73715.1"/>
    <property type="molecule type" value="Genomic_DNA"/>
</dbReference>
<gene>
    <name evidence="2" type="ORF">BU14_0330s0006</name>
</gene>
<dbReference type="AlphaFoldDB" id="A0A1X6NYU6"/>
<feature type="compositionally biased region" description="Low complexity" evidence="1">
    <location>
        <begin position="244"/>
        <end position="257"/>
    </location>
</feature>
<feature type="compositionally biased region" description="Low complexity" evidence="1">
    <location>
        <begin position="371"/>
        <end position="398"/>
    </location>
</feature>
<feature type="compositionally biased region" description="Basic and acidic residues" evidence="1">
    <location>
        <begin position="281"/>
        <end position="298"/>
    </location>
</feature>
<evidence type="ECO:0000256" key="1">
    <source>
        <dbReference type="SAM" id="MobiDB-lite"/>
    </source>
</evidence>